<dbReference type="GO" id="GO:0046983">
    <property type="term" value="F:protein dimerization activity"/>
    <property type="evidence" value="ECO:0007669"/>
    <property type="project" value="InterPro"/>
</dbReference>
<evidence type="ECO:0000256" key="2">
    <source>
        <dbReference type="ARBA" id="ARBA00022491"/>
    </source>
</evidence>
<dbReference type="PROSITE" id="PS50888">
    <property type="entry name" value="BHLH"/>
    <property type="match status" value="1"/>
</dbReference>
<evidence type="ECO:0000256" key="8">
    <source>
        <dbReference type="ARBA" id="ARBA00073323"/>
    </source>
</evidence>
<dbReference type="EMBL" id="JH818298">
    <property type="protein sequence ID" value="EKC36048.1"/>
    <property type="molecule type" value="Genomic_DNA"/>
</dbReference>
<organism evidence="12">
    <name type="scientific">Magallana gigas</name>
    <name type="common">Pacific oyster</name>
    <name type="synonym">Crassostrea gigas</name>
    <dbReference type="NCBI Taxonomy" id="29159"/>
    <lineage>
        <taxon>Eukaryota</taxon>
        <taxon>Metazoa</taxon>
        <taxon>Spiralia</taxon>
        <taxon>Lophotrochozoa</taxon>
        <taxon>Mollusca</taxon>
        <taxon>Bivalvia</taxon>
        <taxon>Autobranchia</taxon>
        <taxon>Pteriomorphia</taxon>
        <taxon>Ostreida</taxon>
        <taxon>Ostreoidea</taxon>
        <taxon>Ostreidae</taxon>
        <taxon>Magallana</taxon>
    </lineage>
</organism>
<dbReference type="KEGG" id="crg:105347058"/>
<dbReference type="EnsemblMetazoa" id="G2311.2">
    <property type="protein sequence ID" value="G2311.2:cds"/>
    <property type="gene ID" value="G2311"/>
</dbReference>
<dbReference type="CDD" id="cd11408">
    <property type="entry name" value="bHLH-O_HELT"/>
    <property type="match status" value="1"/>
</dbReference>
<evidence type="ECO:0000256" key="9">
    <source>
        <dbReference type="ARBA" id="ARBA00078769"/>
    </source>
</evidence>
<dbReference type="SMART" id="SM00353">
    <property type="entry name" value="HLH"/>
    <property type="match status" value="1"/>
</dbReference>
<evidence type="ECO:0000313" key="14">
    <source>
        <dbReference type="Proteomes" id="UP000005408"/>
    </source>
</evidence>
<dbReference type="EnsemblMetazoa" id="G2311.3">
    <property type="protein sequence ID" value="G2311.3:cds"/>
    <property type="gene ID" value="G2311"/>
</dbReference>
<dbReference type="FunCoup" id="K1QQK8">
    <property type="interactions" value="223"/>
</dbReference>
<dbReference type="InterPro" id="IPR003650">
    <property type="entry name" value="Orange_dom"/>
</dbReference>
<evidence type="ECO:0000313" key="12">
    <source>
        <dbReference type="EMBL" id="EKC36048.1"/>
    </source>
</evidence>
<dbReference type="PROSITE" id="PS51054">
    <property type="entry name" value="ORANGE"/>
    <property type="match status" value="1"/>
</dbReference>
<comment type="similarity">
    <text evidence="7">Belongs to the HEY family.</text>
</comment>
<dbReference type="FunFam" id="4.10.280.10:FF:000054">
    <property type="entry name" value="hairy and enhancer of split-related protein HELT"/>
    <property type="match status" value="1"/>
</dbReference>
<dbReference type="OMA" id="IWADFMH"/>
<dbReference type="EnsemblMetazoa" id="G2311.1">
    <property type="protein sequence ID" value="G2311.1:cds"/>
    <property type="gene ID" value="G2311"/>
</dbReference>
<dbReference type="InterPro" id="IPR036638">
    <property type="entry name" value="HLH_DNA-bd_sf"/>
</dbReference>
<dbReference type="Pfam" id="PF00010">
    <property type="entry name" value="HLH"/>
    <property type="match status" value="1"/>
</dbReference>
<dbReference type="Pfam" id="PF07527">
    <property type="entry name" value="Hairy_orange"/>
    <property type="match status" value="1"/>
</dbReference>
<sequence>MENLCKKTQVSEQTSHKIIEKRRRDRINSCLSELSQTVPAAFSKQTSGKLEKAEILEMTVDYLRAIQATEIGLRFENSEWFSSDIWADFMHHYQVGYNDCIREIQRFMTDVEGLTVTDDRCVRLVSYLQTRFRPESSVAGGAAYRDLLQRLAVTTQSRRGMICPGNSSASPVGFPSYFTAGARRFSPYIYPKTILNTSTPEMYCAGAFPVLSPAYSTNKRICPTNDNFNVKQNELNM</sequence>
<dbReference type="EnsemblMetazoa" id="G2311.5">
    <property type="protein sequence ID" value="G2311.5:cds"/>
    <property type="gene ID" value="G2311"/>
</dbReference>
<dbReference type="GO" id="GO:0005634">
    <property type="term" value="C:nucleus"/>
    <property type="evidence" value="ECO:0007669"/>
    <property type="project" value="UniProtKB-SubCell"/>
</dbReference>
<keyword evidence="4" id="KW-0238">DNA-binding</keyword>
<proteinExistence type="inferred from homology"/>
<dbReference type="SUPFAM" id="SSF158457">
    <property type="entry name" value="Orange domain-like"/>
    <property type="match status" value="1"/>
</dbReference>
<evidence type="ECO:0000259" key="10">
    <source>
        <dbReference type="PROSITE" id="PS50888"/>
    </source>
</evidence>
<evidence type="ECO:0000256" key="7">
    <source>
        <dbReference type="ARBA" id="ARBA00038262"/>
    </source>
</evidence>
<protein>
    <recommendedName>
        <fullName evidence="8">Hairy and enhancer of split-related protein HELT</fullName>
    </recommendedName>
    <alternativeName>
        <fullName evidence="9">HES/HEY-like transcription factor</fullName>
    </alternativeName>
</protein>
<evidence type="ECO:0000256" key="5">
    <source>
        <dbReference type="ARBA" id="ARBA00023163"/>
    </source>
</evidence>
<dbReference type="GO" id="GO:0003677">
    <property type="term" value="F:DNA binding"/>
    <property type="evidence" value="ECO:0007669"/>
    <property type="project" value="UniProtKB-KW"/>
</dbReference>
<evidence type="ECO:0000313" key="13">
    <source>
        <dbReference type="EnsemblMetazoa" id="G2311.1:cds"/>
    </source>
</evidence>
<evidence type="ECO:0000256" key="6">
    <source>
        <dbReference type="ARBA" id="ARBA00023242"/>
    </source>
</evidence>
<evidence type="ECO:0000256" key="4">
    <source>
        <dbReference type="ARBA" id="ARBA00023125"/>
    </source>
</evidence>
<dbReference type="OrthoDB" id="6371181at2759"/>
<feature type="domain" description="BHLH" evidence="10">
    <location>
        <begin position="11"/>
        <end position="66"/>
    </location>
</feature>
<keyword evidence="5" id="KW-0804">Transcription</keyword>
<evidence type="ECO:0000256" key="3">
    <source>
        <dbReference type="ARBA" id="ARBA00023015"/>
    </source>
</evidence>
<keyword evidence="2" id="KW-0678">Repressor</keyword>
<dbReference type="PANTHER" id="PTHR10985">
    <property type="entry name" value="BASIC HELIX-LOOP-HELIX TRANSCRIPTION FACTOR, HES-RELATED"/>
    <property type="match status" value="1"/>
</dbReference>
<feature type="domain" description="Orange" evidence="11">
    <location>
        <begin position="93"/>
        <end position="128"/>
    </location>
</feature>
<dbReference type="SUPFAM" id="SSF47459">
    <property type="entry name" value="HLH, helix-loop-helix DNA-binding domain"/>
    <property type="match status" value="1"/>
</dbReference>
<dbReference type="Proteomes" id="UP000005408">
    <property type="component" value="Unassembled WGS sequence"/>
</dbReference>
<evidence type="ECO:0000259" key="11">
    <source>
        <dbReference type="PROSITE" id="PS51054"/>
    </source>
</evidence>
<dbReference type="AlphaFoldDB" id="K1QQK8"/>
<accession>K1QQK8</accession>
<keyword evidence="3" id="KW-0805">Transcription regulation</keyword>
<dbReference type="GO" id="GO:0006355">
    <property type="term" value="P:regulation of DNA-templated transcription"/>
    <property type="evidence" value="ECO:0007669"/>
    <property type="project" value="InterPro"/>
</dbReference>
<comment type="subcellular location">
    <subcellularLocation>
        <location evidence="1">Nucleus</location>
    </subcellularLocation>
</comment>
<dbReference type="InterPro" id="IPR011598">
    <property type="entry name" value="bHLH_dom"/>
</dbReference>
<reference evidence="12" key="1">
    <citation type="journal article" date="2012" name="Nature">
        <title>The oyster genome reveals stress adaptation and complexity of shell formation.</title>
        <authorList>
            <person name="Zhang G."/>
            <person name="Fang X."/>
            <person name="Guo X."/>
            <person name="Li L."/>
            <person name="Luo R."/>
            <person name="Xu F."/>
            <person name="Yang P."/>
            <person name="Zhang L."/>
            <person name="Wang X."/>
            <person name="Qi H."/>
            <person name="Xiong Z."/>
            <person name="Que H."/>
            <person name="Xie Y."/>
            <person name="Holland P.W."/>
            <person name="Paps J."/>
            <person name="Zhu Y."/>
            <person name="Wu F."/>
            <person name="Chen Y."/>
            <person name="Wang J."/>
            <person name="Peng C."/>
            <person name="Meng J."/>
            <person name="Yang L."/>
            <person name="Liu J."/>
            <person name="Wen B."/>
            <person name="Zhang N."/>
            <person name="Huang Z."/>
            <person name="Zhu Q."/>
            <person name="Feng Y."/>
            <person name="Mount A."/>
            <person name="Hedgecock D."/>
            <person name="Xu Z."/>
            <person name="Liu Y."/>
            <person name="Domazet-Loso T."/>
            <person name="Du Y."/>
            <person name="Sun X."/>
            <person name="Zhang S."/>
            <person name="Liu B."/>
            <person name="Cheng P."/>
            <person name="Jiang X."/>
            <person name="Li J."/>
            <person name="Fan D."/>
            <person name="Wang W."/>
            <person name="Fu W."/>
            <person name="Wang T."/>
            <person name="Wang B."/>
            <person name="Zhang J."/>
            <person name="Peng Z."/>
            <person name="Li Y."/>
            <person name="Li N."/>
            <person name="Wang J."/>
            <person name="Chen M."/>
            <person name="He Y."/>
            <person name="Tan F."/>
            <person name="Song X."/>
            <person name="Zheng Q."/>
            <person name="Huang R."/>
            <person name="Yang H."/>
            <person name="Du X."/>
            <person name="Chen L."/>
            <person name="Yang M."/>
            <person name="Gaffney P.M."/>
            <person name="Wang S."/>
            <person name="Luo L."/>
            <person name="She Z."/>
            <person name="Ming Y."/>
            <person name="Huang W."/>
            <person name="Zhang S."/>
            <person name="Huang B."/>
            <person name="Zhang Y."/>
            <person name="Qu T."/>
            <person name="Ni P."/>
            <person name="Miao G."/>
            <person name="Wang J."/>
            <person name="Wang Q."/>
            <person name="Steinberg C.E."/>
            <person name="Wang H."/>
            <person name="Li N."/>
            <person name="Qian L."/>
            <person name="Zhang G."/>
            <person name="Li Y."/>
            <person name="Yang H."/>
            <person name="Liu X."/>
            <person name="Wang J."/>
            <person name="Yin Y."/>
            <person name="Wang J."/>
        </authorList>
    </citation>
    <scope>NUCLEOTIDE SEQUENCE [LARGE SCALE GENOMIC DNA]</scope>
    <source>
        <strain evidence="12">05x7-T-G4-1.051#20</strain>
    </source>
</reference>
<name>K1QQK8_MAGGI</name>
<keyword evidence="14" id="KW-1185">Reference proteome</keyword>
<gene>
    <name evidence="12" type="ORF">CGI_10022440</name>
</gene>
<dbReference type="InterPro" id="IPR050370">
    <property type="entry name" value="HES_HEY"/>
</dbReference>
<reference evidence="13" key="2">
    <citation type="submission" date="2022-08" db="UniProtKB">
        <authorList>
            <consortium name="EnsemblMetazoa"/>
        </authorList>
    </citation>
    <scope>IDENTIFICATION</scope>
    <source>
        <strain evidence="13">05x7-T-G4-1.051#20</strain>
    </source>
</reference>
<evidence type="ECO:0000256" key="1">
    <source>
        <dbReference type="ARBA" id="ARBA00004123"/>
    </source>
</evidence>
<dbReference type="Gene3D" id="4.10.280.10">
    <property type="entry name" value="Helix-loop-helix DNA-binding domain"/>
    <property type="match status" value="1"/>
</dbReference>
<dbReference type="Gene3D" id="6.10.250.980">
    <property type="match status" value="1"/>
</dbReference>
<dbReference type="HOGENOM" id="CLU_1171628_0_0_1"/>
<keyword evidence="6" id="KW-0539">Nucleus</keyword>